<gene>
    <name evidence="2" type="ORF">C7455_11033</name>
</gene>
<name>A0A316GBT2_9RHOB</name>
<dbReference type="RefSeq" id="WP_170119122.1">
    <property type="nucleotide sequence ID" value="NZ_QGGW01000010.1"/>
</dbReference>
<dbReference type="Proteomes" id="UP000245708">
    <property type="component" value="Unassembled WGS sequence"/>
</dbReference>
<evidence type="ECO:0000313" key="2">
    <source>
        <dbReference type="EMBL" id="PWK58092.1"/>
    </source>
</evidence>
<sequence>MTDTLSFGEVETLARRAARGAGLPWDLADEAGRAVRILCAADIDGCRALADLLAEIRVRRDAKMVPQRLQDRVWSAPGGALCPIRTGTALSDIARHLPPDGVGLVGVTVPALILPFAADVARIVQGPVTLSWHSGILSIGPDGLPRSEGMAKLVQTRQTGLHLHPGGPGMPPAPPQTRARPDPEAWAALVALAARTLAPPGDPVPCDPVG</sequence>
<dbReference type="EMBL" id="QGGW01000010">
    <property type="protein sequence ID" value="PWK58092.1"/>
    <property type="molecule type" value="Genomic_DNA"/>
</dbReference>
<dbReference type="InterPro" id="IPR022201">
    <property type="entry name" value="DUF3726"/>
</dbReference>
<comment type="caution">
    <text evidence="2">The sequence shown here is derived from an EMBL/GenBank/DDBJ whole genome shotgun (WGS) entry which is preliminary data.</text>
</comment>
<keyword evidence="3" id="KW-1185">Reference proteome</keyword>
<organism evidence="2 3">
    <name type="scientific">Roseicyclus mahoneyensis</name>
    <dbReference type="NCBI Taxonomy" id="164332"/>
    <lineage>
        <taxon>Bacteria</taxon>
        <taxon>Pseudomonadati</taxon>
        <taxon>Pseudomonadota</taxon>
        <taxon>Alphaproteobacteria</taxon>
        <taxon>Rhodobacterales</taxon>
        <taxon>Roseobacteraceae</taxon>
        <taxon>Roseicyclus</taxon>
    </lineage>
</organism>
<dbReference type="Pfam" id="PF12525">
    <property type="entry name" value="DUF3726"/>
    <property type="match status" value="1"/>
</dbReference>
<dbReference type="AlphaFoldDB" id="A0A316GBT2"/>
<accession>A0A316GBT2</accession>
<proteinExistence type="predicted"/>
<evidence type="ECO:0000256" key="1">
    <source>
        <dbReference type="SAM" id="MobiDB-lite"/>
    </source>
</evidence>
<feature type="region of interest" description="Disordered" evidence="1">
    <location>
        <begin position="162"/>
        <end position="181"/>
    </location>
</feature>
<reference evidence="2 3" key="1">
    <citation type="submission" date="2018-05" db="EMBL/GenBank/DDBJ databases">
        <title>Genomic Encyclopedia of Type Strains, Phase IV (KMG-IV): sequencing the most valuable type-strain genomes for metagenomic binning, comparative biology and taxonomic classification.</title>
        <authorList>
            <person name="Goeker M."/>
        </authorList>
    </citation>
    <scope>NUCLEOTIDE SEQUENCE [LARGE SCALE GENOMIC DNA]</scope>
    <source>
        <strain evidence="2 3">DSM 16097</strain>
    </source>
</reference>
<protein>
    <submittedName>
        <fullName evidence="2">Uncharacterized protein DUF3726</fullName>
    </submittedName>
</protein>
<evidence type="ECO:0000313" key="3">
    <source>
        <dbReference type="Proteomes" id="UP000245708"/>
    </source>
</evidence>